<dbReference type="GO" id="GO:0045087">
    <property type="term" value="P:innate immune response"/>
    <property type="evidence" value="ECO:0007669"/>
    <property type="project" value="UniProtKB-KW"/>
</dbReference>
<keyword evidence="4" id="KW-0391">Immunity</keyword>
<dbReference type="GO" id="GO:0042981">
    <property type="term" value="P:regulation of apoptotic process"/>
    <property type="evidence" value="ECO:0007669"/>
    <property type="project" value="InterPro"/>
</dbReference>
<dbReference type="PANTHER" id="PTHR46985:SF2">
    <property type="entry name" value="APOPTOSIS-ASSOCIATED SPECK-LIKE PROTEIN CONTAINING A CARD"/>
    <property type="match status" value="1"/>
</dbReference>
<dbReference type="Pfam" id="PF00619">
    <property type="entry name" value="CARD"/>
    <property type="match status" value="1"/>
</dbReference>
<evidence type="ECO:0000259" key="8">
    <source>
        <dbReference type="PROSITE" id="PS50824"/>
    </source>
</evidence>
<dbReference type="InterPro" id="IPR011029">
    <property type="entry name" value="DEATH-like_dom_sf"/>
</dbReference>
<organism evidence="9 10">
    <name type="scientific">Takifugu bimaculatus</name>
    <dbReference type="NCBI Taxonomy" id="433685"/>
    <lineage>
        <taxon>Eukaryota</taxon>
        <taxon>Metazoa</taxon>
        <taxon>Chordata</taxon>
        <taxon>Craniata</taxon>
        <taxon>Vertebrata</taxon>
        <taxon>Euteleostomi</taxon>
        <taxon>Actinopterygii</taxon>
        <taxon>Neopterygii</taxon>
        <taxon>Teleostei</taxon>
        <taxon>Neoteleostei</taxon>
        <taxon>Acanthomorphata</taxon>
        <taxon>Eupercaria</taxon>
        <taxon>Tetraodontiformes</taxon>
        <taxon>Tetradontoidea</taxon>
        <taxon>Tetraodontidae</taxon>
        <taxon>Takifugu</taxon>
    </lineage>
</organism>
<dbReference type="EMBL" id="SWLE01000002">
    <property type="protein sequence ID" value="TNN02223.1"/>
    <property type="molecule type" value="Genomic_DNA"/>
</dbReference>
<dbReference type="GO" id="GO:0061702">
    <property type="term" value="C:canonical inflammasome complex"/>
    <property type="evidence" value="ECO:0007669"/>
    <property type="project" value="UniProtKB-SubCell"/>
</dbReference>
<dbReference type="Pfam" id="PF02758">
    <property type="entry name" value="PYRIN"/>
    <property type="match status" value="1"/>
</dbReference>
<evidence type="ECO:0000256" key="5">
    <source>
        <dbReference type="ARBA" id="ARBA00023198"/>
    </source>
</evidence>
<dbReference type="PROSITE" id="PS50209">
    <property type="entry name" value="CARD"/>
    <property type="match status" value="1"/>
</dbReference>
<dbReference type="InterPro" id="IPR004020">
    <property type="entry name" value="DAPIN"/>
</dbReference>
<comment type="caution">
    <text evidence="9">The sequence shown here is derived from an EMBL/GenBank/DDBJ whole genome shotgun (WGS) entry which is preliminary data.</text>
</comment>
<dbReference type="GO" id="GO:0006954">
    <property type="term" value="P:inflammatory response"/>
    <property type="evidence" value="ECO:0007669"/>
    <property type="project" value="UniProtKB-KW"/>
</dbReference>
<keyword evidence="5" id="KW-0395">Inflammatory response</keyword>
<keyword evidence="3" id="KW-0399">Innate immunity</keyword>
<keyword evidence="6" id="KW-1271">Inflammasome</keyword>
<evidence type="ECO:0000313" key="9">
    <source>
        <dbReference type="EMBL" id="TNN02223.1"/>
    </source>
</evidence>
<evidence type="ECO:0008006" key="11">
    <source>
        <dbReference type="Google" id="ProtNLM"/>
    </source>
</evidence>
<feature type="domain" description="Pyrin" evidence="8">
    <location>
        <begin position="33"/>
        <end position="126"/>
    </location>
</feature>
<dbReference type="SMART" id="SM01289">
    <property type="entry name" value="PYRIN"/>
    <property type="match status" value="1"/>
</dbReference>
<dbReference type="SUPFAM" id="SSF47986">
    <property type="entry name" value="DEATH domain"/>
    <property type="match status" value="2"/>
</dbReference>
<dbReference type="InterPro" id="IPR051249">
    <property type="entry name" value="NLRP_Inflammasome"/>
</dbReference>
<evidence type="ECO:0000313" key="10">
    <source>
        <dbReference type="Proteomes" id="UP000516260"/>
    </source>
</evidence>
<dbReference type="PANTHER" id="PTHR46985">
    <property type="entry name" value="NACHT, LRR AND PYD DOMAINS-CONTAINING PROTEIN 1"/>
    <property type="match status" value="1"/>
</dbReference>
<dbReference type="Gene3D" id="1.10.533.10">
    <property type="entry name" value="Death Domain, Fas"/>
    <property type="match status" value="2"/>
</dbReference>
<evidence type="ECO:0000256" key="1">
    <source>
        <dbReference type="ARBA" id="ARBA00004110"/>
    </source>
</evidence>
<proteinExistence type="predicted"/>
<evidence type="ECO:0000256" key="3">
    <source>
        <dbReference type="ARBA" id="ARBA00022588"/>
    </source>
</evidence>
<dbReference type="AlphaFoldDB" id="A0A4Z2CDA9"/>
<dbReference type="InterPro" id="IPR001315">
    <property type="entry name" value="CARD"/>
</dbReference>
<evidence type="ECO:0000256" key="6">
    <source>
        <dbReference type="ARBA" id="ARBA00023233"/>
    </source>
</evidence>
<dbReference type="CDD" id="cd08330">
    <property type="entry name" value="CARD_ASC_NALP1"/>
    <property type="match status" value="1"/>
</dbReference>
<dbReference type="InterPro" id="IPR033516">
    <property type="entry name" value="CARD8/ASC/NALP1_CARD"/>
</dbReference>
<evidence type="ECO:0000259" key="7">
    <source>
        <dbReference type="PROSITE" id="PS50209"/>
    </source>
</evidence>
<dbReference type="Proteomes" id="UP000516260">
    <property type="component" value="Chromosome 10"/>
</dbReference>
<comment type="subcellular location">
    <subcellularLocation>
        <location evidence="1">Inflammasome</location>
    </subcellularLocation>
</comment>
<keyword evidence="2" id="KW-0963">Cytoplasm</keyword>
<gene>
    <name evidence="9" type="ORF">fugu_009710</name>
</gene>
<name>A0A4Z2CDA9_9TELE</name>
<keyword evidence="10" id="KW-1185">Reference proteome</keyword>
<dbReference type="PROSITE" id="PS50824">
    <property type="entry name" value="DAPIN"/>
    <property type="match status" value="1"/>
</dbReference>
<protein>
    <recommendedName>
        <fullName evidence="11">CARD domain-containing protein</fullName>
    </recommendedName>
</protein>
<evidence type="ECO:0000256" key="2">
    <source>
        <dbReference type="ARBA" id="ARBA00022490"/>
    </source>
</evidence>
<evidence type="ECO:0000256" key="4">
    <source>
        <dbReference type="ARBA" id="ARBA00022859"/>
    </source>
</evidence>
<accession>A0A4Z2CDA9</accession>
<reference evidence="9 10" key="1">
    <citation type="submission" date="2019-04" db="EMBL/GenBank/DDBJ databases">
        <title>The sequence and de novo assembly of Takifugu bimaculatus genome using PacBio and Hi-C technologies.</title>
        <authorList>
            <person name="Xu P."/>
            <person name="Liu B."/>
            <person name="Zhou Z."/>
        </authorList>
    </citation>
    <scope>NUCLEOTIDE SEQUENCE [LARGE SCALE GENOMIC DNA]</scope>
    <source>
        <strain evidence="9">TB-2018</strain>
        <tissue evidence="9">Muscle</tissue>
    </source>
</reference>
<sequence length="228" mass="25733">MRSEAGCQPPEKNQEEIVFASHFGESSCKEVKMAQKTIKMAIKDSLENLGKQNLNKFRSALLDRREEPRVPVSRVEDEDFLGITDVLVSTFGEFNAAQVTLDLLKQIKCNGEAEALESDLNASGLLKPKSTGRPSASVKVDDEHFVDKYRCALINRVSNTALILDELLNKKVIDQEAYERIRALPTCQERIRELYCSGLKRGKACKDAFFESLEKNESFLIDDLRTNQ</sequence>
<feature type="domain" description="CARD" evidence="7">
    <location>
        <begin position="138"/>
        <end position="228"/>
    </location>
</feature>